<dbReference type="EMBL" id="JACHHQ010000002">
    <property type="protein sequence ID" value="MBB5199095.1"/>
    <property type="molecule type" value="Genomic_DNA"/>
</dbReference>
<dbReference type="RefSeq" id="WP_209216722.1">
    <property type="nucleotide sequence ID" value="NZ_JAAOZT010000006.1"/>
</dbReference>
<name>A0A840RN31_9BURK</name>
<sequence length="120" mass="13420">MTSASSGIGHASGYRALARNEQPTWAFPVDWLLQLRQRLDRLPPKSPERAIQIAAVAGLYGVSATNVYRALQAFKKPHAAHRANYGKPRMLLQAELKRYCALIAELKLRTTNKAGRHRIT</sequence>
<dbReference type="Proteomes" id="UP000571084">
    <property type="component" value="Unassembled WGS sequence"/>
</dbReference>
<accession>A0A840RN31</accession>
<proteinExistence type="predicted"/>
<evidence type="ECO:0000313" key="1">
    <source>
        <dbReference type="EMBL" id="MBB5199095.1"/>
    </source>
</evidence>
<keyword evidence="2" id="KW-1185">Reference proteome</keyword>
<evidence type="ECO:0000313" key="2">
    <source>
        <dbReference type="Proteomes" id="UP000571084"/>
    </source>
</evidence>
<gene>
    <name evidence="1" type="ORF">HNR39_000922</name>
</gene>
<dbReference type="AlphaFoldDB" id="A0A840RN31"/>
<protein>
    <submittedName>
        <fullName evidence="1">Uncharacterized protein</fullName>
    </submittedName>
</protein>
<comment type="caution">
    <text evidence="1">The sequence shown here is derived from an EMBL/GenBank/DDBJ whole genome shotgun (WGS) entry which is preliminary data.</text>
</comment>
<organism evidence="1 2">
    <name type="scientific">Glaciimonas immobilis</name>
    <dbReference type="NCBI Taxonomy" id="728004"/>
    <lineage>
        <taxon>Bacteria</taxon>
        <taxon>Pseudomonadati</taxon>
        <taxon>Pseudomonadota</taxon>
        <taxon>Betaproteobacteria</taxon>
        <taxon>Burkholderiales</taxon>
        <taxon>Oxalobacteraceae</taxon>
        <taxon>Glaciimonas</taxon>
    </lineage>
</organism>
<reference evidence="1 2" key="1">
    <citation type="submission" date="2020-08" db="EMBL/GenBank/DDBJ databases">
        <title>Genomic Encyclopedia of Type Strains, Phase IV (KMG-IV): sequencing the most valuable type-strain genomes for metagenomic binning, comparative biology and taxonomic classification.</title>
        <authorList>
            <person name="Goeker M."/>
        </authorList>
    </citation>
    <scope>NUCLEOTIDE SEQUENCE [LARGE SCALE GENOMIC DNA]</scope>
    <source>
        <strain evidence="1 2">DSM 23240</strain>
    </source>
</reference>